<dbReference type="SMART" id="SM00448">
    <property type="entry name" value="REC"/>
    <property type="match status" value="1"/>
</dbReference>
<keyword evidence="3 4" id="KW-0597">Phosphoprotein</keyword>
<keyword evidence="6" id="KW-0812">Transmembrane</keyword>
<feature type="domain" description="Response regulatory" evidence="8">
    <location>
        <begin position="779"/>
        <end position="898"/>
    </location>
</feature>
<dbReference type="Gene3D" id="3.30.450.20">
    <property type="entry name" value="PAS domain"/>
    <property type="match status" value="1"/>
</dbReference>
<dbReference type="Pfam" id="PF00072">
    <property type="entry name" value="Response_reg"/>
    <property type="match status" value="1"/>
</dbReference>
<evidence type="ECO:0000313" key="12">
    <source>
        <dbReference type="Proteomes" id="UP001429564"/>
    </source>
</evidence>
<evidence type="ECO:0000313" key="11">
    <source>
        <dbReference type="EMBL" id="NIZ61986.1"/>
    </source>
</evidence>
<feature type="domain" description="PAS" evidence="9">
    <location>
        <begin position="416"/>
        <end position="440"/>
    </location>
</feature>
<dbReference type="CDD" id="cd00082">
    <property type="entry name" value="HisKA"/>
    <property type="match status" value="1"/>
</dbReference>
<dbReference type="SMART" id="SM00388">
    <property type="entry name" value="HisKA"/>
    <property type="match status" value="1"/>
</dbReference>
<dbReference type="SMART" id="SM00387">
    <property type="entry name" value="HATPase_c"/>
    <property type="match status" value="1"/>
</dbReference>
<evidence type="ECO:0000256" key="2">
    <source>
        <dbReference type="ARBA" id="ARBA00012438"/>
    </source>
</evidence>
<dbReference type="InterPro" id="IPR003661">
    <property type="entry name" value="HisK_dim/P_dom"/>
</dbReference>
<keyword evidence="6" id="KW-0472">Membrane</keyword>
<dbReference type="InterPro" id="IPR000700">
    <property type="entry name" value="PAS-assoc_C"/>
</dbReference>
<dbReference type="SUPFAM" id="SSF52172">
    <property type="entry name" value="CheY-like"/>
    <property type="match status" value="1"/>
</dbReference>
<proteinExistence type="predicted"/>
<dbReference type="PROSITE" id="PS50112">
    <property type="entry name" value="PAS"/>
    <property type="match status" value="1"/>
</dbReference>
<feature type="modified residue" description="4-aspartylphosphate" evidence="4">
    <location>
        <position position="829"/>
    </location>
</feature>
<evidence type="ECO:0000256" key="3">
    <source>
        <dbReference type="ARBA" id="ARBA00022553"/>
    </source>
</evidence>
<dbReference type="PANTHER" id="PTHR43065">
    <property type="entry name" value="SENSOR HISTIDINE KINASE"/>
    <property type="match status" value="1"/>
</dbReference>
<dbReference type="SUPFAM" id="SSF55874">
    <property type="entry name" value="ATPase domain of HSP90 chaperone/DNA topoisomerase II/histidine kinase"/>
    <property type="match status" value="1"/>
</dbReference>
<dbReference type="InterPro" id="IPR004358">
    <property type="entry name" value="Sig_transdc_His_kin-like_C"/>
</dbReference>
<feature type="domain" description="Histidine kinase" evidence="7">
    <location>
        <begin position="534"/>
        <end position="757"/>
    </location>
</feature>
<dbReference type="Pfam" id="PF00512">
    <property type="entry name" value="HisKA"/>
    <property type="match status" value="1"/>
</dbReference>
<comment type="catalytic activity">
    <reaction evidence="1">
        <text>ATP + protein L-histidine = ADP + protein N-phospho-L-histidine.</text>
        <dbReference type="EC" id="2.7.13.3"/>
    </reaction>
</comment>
<keyword evidence="12" id="KW-1185">Reference proteome</keyword>
<sequence length="902" mass="99401">MKTSLPKKLTKSLSFKQARAAVITGFVLGIGFSFIQITADMRSEIEQIDETFEQSLRAFEETAFQAAFGLDTELSQTVVNGLFQKQAIIEAEIIDSYGDVMFSRSRPPEERSLTWLADGLFGEVKSYSALLTDKNTGFQAGNLNIKVDTNVIAKAFFRRSGLILSFGIIRNVFLAVILTFLFHRMLTKPLRTLARLIHDGAQELPVPSSHHDDELGAIAAEYNQLSRSRAEAVERLEEEEVRFRRLFENSEVSLSNTDYSEVFRVLSKLRESGVTDLRRYLDDNEDVALNVFATIKILSVNNASLKLFEASSEGQLLKRARKTLGPLTIGMFKEQLCAIWDKRTAYRAETTFHTLTGNEVVGVISLPIPETEEGFRCIPVSILDITEFKNTETELTFRGEIIDGIGEGVQASRLSDGAIIYTNTVHDTMFGYEKGELIGKFVGVVNAPTEKTPEEVTAHIYGEIKAHGSWSGEVQNIRKDGSVFWCEVSATKFDHPVHGCLVVSVQTDVTEKKVTEEKLRQSQRLEAIGQLTGGVAHDFNNLLAVISGNQELLRDEISDPEQLKLIDASIGATKRGSDLTKSMLAFARQSRLAPENTNMNTLVQDTKSWIHRVLPDHINFVTSLSPDLWEVEIDRSAAESAVLNLIVNARDAMADGGQLSIVTENVDIERTAVGSLADELEPGQYVVVKVGDSGQGIPKEILSKVFEPFFTTKPAGEGSGLGLSMIQGFMRQSGGLVQVTSELNQGTEFTLYFKACRSTASAPKNVPASTLVDITAGARILVVEDNEEVLEIITMMLRRTGYSVATANTGDLAKAQLEVNADFDVLITDMVMPGETQGSDLAGHVASTYPEIPVIIMSGYTEIDSVQYQPSELAEPQTFHITKPVLRRELLSVIETALRPEV</sequence>
<dbReference type="InterPro" id="IPR036890">
    <property type="entry name" value="HATPase_C_sf"/>
</dbReference>
<dbReference type="EC" id="2.7.13.3" evidence="2"/>
<evidence type="ECO:0000259" key="9">
    <source>
        <dbReference type="PROSITE" id="PS50112"/>
    </source>
</evidence>
<reference evidence="11 12" key="1">
    <citation type="submission" date="2018-05" db="EMBL/GenBank/DDBJ databases">
        <authorList>
            <person name="Zhang Y.-J."/>
        </authorList>
    </citation>
    <scope>NUCLEOTIDE SEQUENCE [LARGE SCALE GENOMIC DNA]</scope>
    <source>
        <strain evidence="11 12">CY04</strain>
    </source>
</reference>
<name>A0ABX0W975_9RHOB</name>
<keyword evidence="5" id="KW-0175">Coiled coil</keyword>
<evidence type="ECO:0000259" key="10">
    <source>
        <dbReference type="PROSITE" id="PS50113"/>
    </source>
</evidence>
<protein>
    <recommendedName>
        <fullName evidence="2">histidine kinase</fullName>
        <ecNumber evidence="2">2.7.13.3</ecNumber>
    </recommendedName>
</protein>
<dbReference type="InterPro" id="IPR011006">
    <property type="entry name" value="CheY-like_superfamily"/>
</dbReference>
<gene>
    <name evidence="11" type="ORF">DL239_13475</name>
</gene>
<dbReference type="InterPro" id="IPR001789">
    <property type="entry name" value="Sig_transdc_resp-reg_receiver"/>
</dbReference>
<dbReference type="Pfam" id="PF13426">
    <property type="entry name" value="PAS_9"/>
    <property type="match status" value="1"/>
</dbReference>
<evidence type="ECO:0000259" key="8">
    <source>
        <dbReference type="PROSITE" id="PS50110"/>
    </source>
</evidence>
<feature type="transmembrane region" description="Helical" evidence="6">
    <location>
        <begin position="20"/>
        <end position="39"/>
    </location>
</feature>
<evidence type="ECO:0000256" key="5">
    <source>
        <dbReference type="SAM" id="Coils"/>
    </source>
</evidence>
<dbReference type="Pfam" id="PF02518">
    <property type="entry name" value="HATPase_c"/>
    <property type="match status" value="1"/>
</dbReference>
<feature type="coiled-coil region" evidence="5">
    <location>
        <begin position="222"/>
        <end position="249"/>
    </location>
</feature>
<dbReference type="SUPFAM" id="SSF47384">
    <property type="entry name" value="Homodimeric domain of signal transducing histidine kinase"/>
    <property type="match status" value="1"/>
</dbReference>
<dbReference type="PANTHER" id="PTHR43065:SF49">
    <property type="entry name" value="HISTIDINE KINASE"/>
    <property type="match status" value="1"/>
</dbReference>
<keyword evidence="6" id="KW-1133">Transmembrane helix</keyword>
<dbReference type="PROSITE" id="PS50110">
    <property type="entry name" value="RESPONSE_REGULATORY"/>
    <property type="match status" value="1"/>
</dbReference>
<dbReference type="EMBL" id="QHLQ01000013">
    <property type="protein sequence ID" value="NIZ61986.1"/>
    <property type="molecule type" value="Genomic_DNA"/>
</dbReference>
<feature type="domain" description="PAC" evidence="10">
    <location>
        <begin position="470"/>
        <end position="521"/>
    </location>
</feature>
<dbReference type="InterPro" id="IPR000014">
    <property type="entry name" value="PAS"/>
</dbReference>
<dbReference type="SUPFAM" id="SSF55785">
    <property type="entry name" value="PYP-like sensor domain (PAS domain)"/>
    <property type="match status" value="2"/>
</dbReference>
<comment type="caution">
    <text evidence="11">The sequence shown here is derived from an EMBL/GenBank/DDBJ whole genome shotgun (WGS) entry which is preliminary data.</text>
</comment>
<evidence type="ECO:0000256" key="1">
    <source>
        <dbReference type="ARBA" id="ARBA00000085"/>
    </source>
</evidence>
<dbReference type="NCBIfam" id="TIGR00229">
    <property type="entry name" value="sensory_box"/>
    <property type="match status" value="1"/>
</dbReference>
<dbReference type="InterPro" id="IPR003594">
    <property type="entry name" value="HATPase_dom"/>
</dbReference>
<dbReference type="PROSITE" id="PS50109">
    <property type="entry name" value="HIS_KIN"/>
    <property type="match status" value="1"/>
</dbReference>
<evidence type="ECO:0000256" key="6">
    <source>
        <dbReference type="SAM" id="Phobius"/>
    </source>
</evidence>
<dbReference type="Gene3D" id="3.40.50.2300">
    <property type="match status" value="1"/>
</dbReference>
<dbReference type="InterPro" id="IPR001610">
    <property type="entry name" value="PAC"/>
</dbReference>
<dbReference type="Gene3D" id="6.10.340.10">
    <property type="match status" value="1"/>
</dbReference>
<dbReference type="PRINTS" id="PR00344">
    <property type="entry name" value="BCTRLSENSOR"/>
</dbReference>
<dbReference type="CDD" id="cd00130">
    <property type="entry name" value="PAS"/>
    <property type="match status" value="1"/>
</dbReference>
<dbReference type="PROSITE" id="PS50113">
    <property type="entry name" value="PAC"/>
    <property type="match status" value="1"/>
</dbReference>
<dbReference type="InterPro" id="IPR005467">
    <property type="entry name" value="His_kinase_dom"/>
</dbReference>
<dbReference type="Gene3D" id="3.30.565.10">
    <property type="entry name" value="Histidine kinase-like ATPase, C-terminal domain"/>
    <property type="match status" value="1"/>
</dbReference>
<evidence type="ECO:0000259" key="7">
    <source>
        <dbReference type="PROSITE" id="PS50109"/>
    </source>
</evidence>
<dbReference type="Proteomes" id="UP001429564">
    <property type="component" value="Unassembled WGS sequence"/>
</dbReference>
<dbReference type="InterPro" id="IPR035965">
    <property type="entry name" value="PAS-like_dom_sf"/>
</dbReference>
<feature type="transmembrane region" description="Helical" evidence="6">
    <location>
        <begin position="162"/>
        <end position="182"/>
    </location>
</feature>
<dbReference type="InterPro" id="IPR036097">
    <property type="entry name" value="HisK_dim/P_sf"/>
</dbReference>
<dbReference type="SMART" id="SM00086">
    <property type="entry name" value="PAC"/>
    <property type="match status" value="1"/>
</dbReference>
<organism evidence="11 12">
    <name type="scientific">Parasedimentitalea denitrificans</name>
    <dbReference type="NCBI Taxonomy" id="2211118"/>
    <lineage>
        <taxon>Bacteria</taxon>
        <taxon>Pseudomonadati</taxon>
        <taxon>Pseudomonadota</taxon>
        <taxon>Alphaproteobacteria</taxon>
        <taxon>Rhodobacterales</taxon>
        <taxon>Paracoccaceae</taxon>
        <taxon>Parasedimentitalea</taxon>
    </lineage>
</organism>
<evidence type="ECO:0000256" key="4">
    <source>
        <dbReference type="PROSITE-ProRule" id="PRU00169"/>
    </source>
</evidence>
<accession>A0ABX0W975</accession>
<dbReference type="Gene3D" id="1.10.287.130">
    <property type="match status" value="1"/>
</dbReference>